<gene>
    <name evidence="2" type="ORF">DJ70_02280</name>
</gene>
<feature type="transmembrane region" description="Helical" evidence="1">
    <location>
        <begin position="260"/>
        <end position="280"/>
    </location>
</feature>
<evidence type="ECO:0000313" key="2">
    <source>
        <dbReference type="EMBL" id="OYR58701.1"/>
    </source>
</evidence>
<keyword evidence="1" id="KW-0812">Transmembrane</keyword>
<comment type="caution">
    <text evidence="2">The sequence shown here is derived from an EMBL/GenBank/DDBJ whole genome shotgun (WGS) entry which is preliminary data.</text>
</comment>
<proteinExistence type="predicted"/>
<sequence>MQRRAVAVYVAFFLLVGSATGVLVTTAQTPGISFENPDYDLSSGDSFEVDGNEYTVAAITETEEGGGGHGGSATTTITATVERNRTVQESESWANGSSVTLDGGEWTVRIAGDDPDSFTLVEVLDRTAILEEDPNADNETIERDGEEYVVVSENDETRLVPATEYFPEPTERSYAVDDEIEYGDRTVTVDSVSSDAAVVVWMTTETVSTEIAQNSRVTIGDTEFVAHLEDTSTLTLSTDFESFEAQQAAIDRHETRSDGLWRVMIVSLLSSGLFLAMAFMPSRY</sequence>
<accession>A0A256IQ92</accession>
<keyword evidence="1" id="KW-1133">Transmembrane helix</keyword>
<organism evidence="2 3">
    <name type="scientific">Halorubrum halodurans</name>
    <dbReference type="NCBI Taxonomy" id="1383851"/>
    <lineage>
        <taxon>Archaea</taxon>
        <taxon>Methanobacteriati</taxon>
        <taxon>Methanobacteriota</taxon>
        <taxon>Stenosarchaea group</taxon>
        <taxon>Halobacteria</taxon>
        <taxon>Halobacteriales</taxon>
        <taxon>Haloferacaceae</taxon>
        <taxon>Halorubrum</taxon>
    </lineage>
</organism>
<name>A0A256IQ92_9EURY</name>
<evidence type="ECO:0000313" key="3">
    <source>
        <dbReference type="Proteomes" id="UP000216308"/>
    </source>
</evidence>
<evidence type="ECO:0000256" key="1">
    <source>
        <dbReference type="SAM" id="Phobius"/>
    </source>
</evidence>
<dbReference type="AlphaFoldDB" id="A0A256IQ92"/>
<reference evidence="2 3" key="1">
    <citation type="journal article" date="2014" name="Front. Microbiol.">
        <title>Population and genomic analysis of the genus Halorubrum.</title>
        <authorList>
            <person name="Fullmer M.S."/>
            <person name="Soucy S.M."/>
            <person name="Swithers K.S."/>
            <person name="Makkay A.M."/>
            <person name="Wheeler R."/>
            <person name="Ventosa A."/>
            <person name="Gogarten J.P."/>
            <person name="Papke R.T."/>
        </authorList>
    </citation>
    <scope>NUCLEOTIDE SEQUENCE [LARGE SCALE GENOMIC DNA]</scope>
    <source>
        <strain evidence="2 3">Cb34</strain>
    </source>
</reference>
<dbReference type="EMBL" id="NHPJ01000024">
    <property type="protein sequence ID" value="OYR58701.1"/>
    <property type="molecule type" value="Genomic_DNA"/>
</dbReference>
<keyword evidence="1" id="KW-0472">Membrane</keyword>
<dbReference type="Proteomes" id="UP000216308">
    <property type="component" value="Unassembled WGS sequence"/>
</dbReference>
<protein>
    <submittedName>
        <fullName evidence="2">Uncharacterized protein</fullName>
    </submittedName>
</protein>
<dbReference type="OrthoDB" id="214459at2157"/>
<dbReference type="RefSeq" id="WP_094529752.1">
    <property type="nucleotide sequence ID" value="NZ_NHPJ01000024.1"/>
</dbReference>
<keyword evidence="3" id="KW-1185">Reference proteome</keyword>